<dbReference type="SUPFAM" id="SSF56796">
    <property type="entry name" value="Dehydroquinate synthase-like"/>
    <property type="match status" value="1"/>
</dbReference>
<comment type="cofactor">
    <cofactor evidence="2">
        <name>NAD(+)</name>
        <dbReference type="ChEBI" id="CHEBI:57540"/>
    </cofactor>
</comment>
<dbReference type="InterPro" id="IPR050071">
    <property type="entry name" value="Dehydroquinate_synthase"/>
</dbReference>
<comment type="similarity">
    <text evidence="7">Belongs to the sugar phosphate cyclases superfamily. Dehydroquinate synthase family.</text>
</comment>
<dbReference type="AlphaFoldDB" id="A0A0R2BJ01"/>
<dbReference type="PATRIC" id="fig|1423738.3.peg.1488"/>
<evidence type="ECO:0000256" key="8">
    <source>
        <dbReference type="ARBA" id="ARBA00013031"/>
    </source>
</evidence>
<keyword evidence="23" id="KW-1185">Reference proteome</keyword>
<evidence type="ECO:0000256" key="13">
    <source>
        <dbReference type="ARBA" id="ARBA00022741"/>
    </source>
</evidence>
<dbReference type="CDD" id="cd08195">
    <property type="entry name" value="DHQS"/>
    <property type="match status" value="1"/>
</dbReference>
<evidence type="ECO:0000256" key="19">
    <source>
        <dbReference type="NCBIfam" id="TIGR01357"/>
    </source>
</evidence>
<dbReference type="Proteomes" id="UP000051813">
    <property type="component" value="Unassembled WGS sequence"/>
</dbReference>
<evidence type="ECO:0000256" key="3">
    <source>
        <dbReference type="ARBA" id="ARBA00001941"/>
    </source>
</evidence>
<accession>A0A0R2BJ01</accession>
<dbReference type="FunFam" id="3.40.50.1970:FF:000007">
    <property type="entry name" value="Pentafunctional AROM polypeptide"/>
    <property type="match status" value="1"/>
</dbReference>
<dbReference type="InterPro" id="IPR016037">
    <property type="entry name" value="DHQ_synth_AroB"/>
</dbReference>
<evidence type="ECO:0000256" key="6">
    <source>
        <dbReference type="ARBA" id="ARBA00004661"/>
    </source>
</evidence>
<dbReference type="GO" id="GO:0046872">
    <property type="term" value="F:metal ion binding"/>
    <property type="evidence" value="ECO:0007669"/>
    <property type="project" value="UniProtKB-KW"/>
</dbReference>
<dbReference type="PIRSF" id="PIRSF001455">
    <property type="entry name" value="DHQ_synth"/>
    <property type="match status" value="1"/>
</dbReference>
<dbReference type="STRING" id="1423738.FC84_GL001471"/>
<evidence type="ECO:0000256" key="14">
    <source>
        <dbReference type="ARBA" id="ARBA00022833"/>
    </source>
</evidence>
<dbReference type="Gene3D" id="3.40.50.1970">
    <property type="match status" value="1"/>
</dbReference>
<protein>
    <recommendedName>
        <fullName evidence="9 19">3-dehydroquinate synthase</fullName>
        <ecNumber evidence="8 19">4.2.3.4</ecNumber>
    </recommendedName>
</protein>
<keyword evidence="14" id="KW-0862">Zinc</keyword>
<comment type="pathway">
    <text evidence="6">Metabolic intermediate biosynthesis; chorismate biosynthesis; chorismate from D-erythrose 4-phosphate and phosphoenolpyruvate: step 2/7.</text>
</comment>
<evidence type="ECO:0000259" key="20">
    <source>
        <dbReference type="Pfam" id="PF01761"/>
    </source>
</evidence>
<dbReference type="Pfam" id="PF24621">
    <property type="entry name" value="DHQS_C"/>
    <property type="match status" value="1"/>
</dbReference>
<evidence type="ECO:0000256" key="18">
    <source>
        <dbReference type="ARBA" id="ARBA00023285"/>
    </source>
</evidence>
<dbReference type="GO" id="GO:0003856">
    <property type="term" value="F:3-dehydroquinate synthase activity"/>
    <property type="evidence" value="ECO:0007669"/>
    <property type="project" value="UniProtKB-UniRule"/>
</dbReference>
<dbReference type="InterPro" id="IPR056179">
    <property type="entry name" value="DHQS_C"/>
</dbReference>
<dbReference type="GO" id="GO:0005737">
    <property type="term" value="C:cytoplasm"/>
    <property type="evidence" value="ECO:0007669"/>
    <property type="project" value="UniProtKB-SubCell"/>
</dbReference>
<proteinExistence type="inferred from homology"/>
<evidence type="ECO:0000256" key="9">
    <source>
        <dbReference type="ARBA" id="ARBA00017684"/>
    </source>
</evidence>
<keyword evidence="18" id="KW-0170">Cobalt</keyword>
<dbReference type="GO" id="GO:0009073">
    <property type="term" value="P:aromatic amino acid family biosynthetic process"/>
    <property type="evidence" value="ECO:0007669"/>
    <property type="project" value="UniProtKB-KW"/>
</dbReference>
<evidence type="ECO:0000256" key="7">
    <source>
        <dbReference type="ARBA" id="ARBA00005412"/>
    </source>
</evidence>
<keyword evidence="11" id="KW-0028">Amino-acid biosynthesis</keyword>
<reference evidence="22 23" key="1">
    <citation type="journal article" date="2015" name="Genome Announc.">
        <title>Expanding the biotechnology potential of lactobacilli through comparative genomics of 213 strains and associated genera.</title>
        <authorList>
            <person name="Sun Z."/>
            <person name="Harris H.M."/>
            <person name="McCann A."/>
            <person name="Guo C."/>
            <person name="Argimon S."/>
            <person name="Zhang W."/>
            <person name="Yang X."/>
            <person name="Jeffery I.B."/>
            <person name="Cooney J.C."/>
            <person name="Kagawa T.F."/>
            <person name="Liu W."/>
            <person name="Song Y."/>
            <person name="Salvetti E."/>
            <person name="Wrobel A."/>
            <person name="Rasinkangas P."/>
            <person name="Parkhill J."/>
            <person name="Rea M.C."/>
            <person name="O'Sullivan O."/>
            <person name="Ritari J."/>
            <person name="Douillard F.P."/>
            <person name="Paul Ross R."/>
            <person name="Yang R."/>
            <person name="Briner A.E."/>
            <person name="Felis G.E."/>
            <person name="de Vos W.M."/>
            <person name="Barrangou R."/>
            <person name="Klaenhammer T.R."/>
            <person name="Caufield P.W."/>
            <person name="Cui Y."/>
            <person name="Zhang H."/>
            <person name="O'Toole P.W."/>
        </authorList>
    </citation>
    <scope>NUCLEOTIDE SEQUENCE [LARGE SCALE GENOMIC DNA]</scope>
    <source>
        <strain evidence="22 23">DSM 20335</strain>
    </source>
</reference>
<dbReference type="InterPro" id="IPR030960">
    <property type="entry name" value="DHQS/DOIS_N"/>
</dbReference>
<evidence type="ECO:0000256" key="16">
    <source>
        <dbReference type="ARBA" id="ARBA00023141"/>
    </source>
</evidence>
<evidence type="ECO:0000256" key="15">
    <source>
        <dbReference type="ARBA" id="ARBA00023027"/>
    </source>
</evidence>
<dbReference type="RefSeq" id="WP_057755235.1">
    <property type="nucleotide sequence ID" value="NZ_AYYK01000004.1"/>
</dbReference>
<evidence type="ECO:0000256" key="1">
    <source>
        <dbReference type="ARBA" id="ARBA00001393"/>
    </source>
</evidence>
<keyword evidence="16" id="KW-0057">Aromatic amino acid biosynthesis</keyword>
<sequence>MTNWQLKLADKTTKIQVQTGSSQQLLTALPQLGGRKILILTDSQVAPLYLQKLVQQLAAVSQVFTQIVAAGESSKKIANVEICYQQLIENHFTRQDYLLCLGGGMVGDLGALVASTFMRGLHLIQLPTTIVAQSDSSIGGKTAIDYHDVKNLIGTFYPAEAVLVDPELLLTLPQRELAAGLAEVIKSLLISEQQPEDQQLLAQITPDELTKTDLLARLVTRGLQIKTQLAQIDFYDFKERRYLNFGHTIGHAVEALAAGQLHHGEAVSIGMVAMMRALVAHQQLPTSVLTQTQQLLSSLNLPIEIPQQFTHQQIMTKLMTDKKANDVGIQLVLLHDIGQPYLQTMTFTDFKQWLG</sequence>
<gene>
    <name evidence="22" type="ORF">FC84_GL001471</name>
</gene>
<keyword evidence="13" id="KW-0547">Nucleotide-binding</keyword>
<keyword evidence="15" id="KW-0520">NAD</keyword>
<comment type="cofactor">
    <cofactor evidence="3">
        <name>Co(2+)</name>
        <dbReference type="ChEBI" id="CHEBI:48828"/>
    </cofactor>
</comment>
<evidence type="ECO:0000256" key="4">
    <source>
        <dbReference type="ARBA" id="ARBA00001947"/>
    </source>
</evidence>
<name>A0A0R2BJ01_9LACO</name>
<dbReference type="Pfam" id="PF01761">
    <property type="entry name" value="DHQ_synthase"/>
    <property type="match status" value="1"/>
</dbReference>
<dbReference type="OrthoDB" id="9806583at2"/>
<keyword evidence="10" id="KW-0963">Cytoplasm</keyword>
<dbReference type="GO" id="GO:0008652">
    <property type="term" value="P:amino acid biosynthetic process"/>
    <property type="evidence" value="ECO:0007669"/>
    <property type="project" value="UniProtKB-KW"/>
</dbReference>
<evidence type="ECO:0000256" key="17">
    <source>
        <dbReference type="ARBA" id="ARBA00023239"/>
    </source>
</evidence>
<evidence type="ECO:0000256" key="10">
    <source>
        <dbReference type="ARBA" id="ARBA00022490"/>
    </source>
</evidence>
<feature type="domain" description="3-dehydroquinate synthase C-terminal" evidence="21">
    <location>
        <begin position="180"/>
        <end position="324"/>
    </location>
</feature>
<feature type="domain" description="3-dehydroquinate synthase N-terminal" evidence="20">
    <location>
        <begin position="67"/>
        <end position="178"/>
    </location>
</feature>
<keyword evidence="12" id="KW-0479">Metal-binding</keyword>
<dbReference type="GO" id="GO:0000166">
    <property type="term" value="F:nucleotide binding"/>
    <property type="evidence" value="ECO:0007669"/>
    <property type="project" value="UniProtKB-KW"/>
</dbReference>
<comment type="subcellular location">
    <subcellularLocation>
        <location evidence="5">Cytoplasm</location>
    </subcellularLocation>
</comment>
<evidence type="ECO:0000313" key="23">
    <source>
        <dbReference type="Proteomes" id="UP000051813"/>
    </source>
</evidence>
<comment type="catalytic activity">
    <reaction evidence="1">
        <text>7-phospho-2-dehydro-3-deoxy-D-arabino-heptonate = 3-dehydroquinate + phosphate</text>
        <dbReference type="Rhea" id="RHEA:21968"/>
        <dbReference type="ChEBI" id="CHEBI:32364"/>
        <dbReference type="ChEBI" id="CHEBI:43474"/>
        <dbReference type="ChEBI" id="CHEBI:58394"/>
        <dbReference type="EC" id="4.2.3.4"/>
    </reaction>
</comment>
<dbReference type="EC" id="4.2.3.4" evidence="8 19"/>
<evidence type="ECO:0000256" key="5">
    <source>
        <dbReference type="ARBA" id="ARBA00004496"/>
    </source>
</evidence>
<organism evidence="22 23">
    <name type="scientific">Lapidilactobacillus dextrinicus DSM 20335</name>
    <dbReference type="NCBI Taxonomy" id="1423738"/>
    <lineage>
        <taxon>Bacteria</taxon>
        <taxon>Bacillati</taxon>
        <taxon>Bacillota</taxon>
        <taxon>Bacilli</taxon>
        <taxon>Lactobacillales</taxon>
        <taxon>Lactobacillaceae</taxon>
        <taxon>Lapidilactobacillus</taxon>
    </lineage>
</organism>
<evidence type="ECO:0000259" key="21">
    <source>
        <dbReference type="Pfam" id="PF24621"/>
    </source>
</evidence>
<comment type="caution">
    <text evidence="22">The sequence shown here is derived from an EMBL/GenBank/DDBJ whole genome shotgun (WGS) entry which is preliminary data.</text>
</comment>
<dbReference type="InterPro" id="IPR030963">
    <property type="entry name" value="DHQ_synth_fam"/>
</dbReference>
<dbReference type="EMBL" id="AYYK01000004">
    <property type="protein sequence ID" value="KRM79297.1"/>
    <property type="molecule type" value="Genomic_DNA"/>
</dbReference>
<dbReference type="GO" id="GO:0009423">
    <property type="term" value="P:chorismate biosynthetic process"/>
    <property type="evidence" value="ECO:0007669"/>
    <property type="project" value="UniProtKB-UniRule"/>
</dbReference>
<evidence type="ECO:0000313" key="22">
    <source>
        <dbReference type="EMBL" id="KRM79297.1"/>
    </source>
</evidence>
<dbReference type="PANTHER" id="PTHR43622:SF7">
    <property type="entry name" value="3-DEHYDROQUINATE SYNTHASE, CHLOROPLASTIC"/>
    <property type="match status" value="1"/>
</dbReference>
<dbReference type="NCBIfam" id="TIGR01357">
    <property type="entry name" value="aroB"/>
    <property type="match status" value="1"/>
</dbReference>
<dbReference type="PANTHER" id="PTHR43622">
    <property type="entry name" value="3-DEHYDROQUINATE SYNTHASE"/>
    <property type="match status" value="1"/>
</dbReference>
<comment type="cofactor">
    <cofactor evidence="4">
        <name>Zn(2+)</name>
        <dbReference type="ChEBI" id="CHEBI:29105"/>
    </cofactor>
</comment>
<evidence type="ECO:0000256" key="2">
    <source>
        <dbReference type="ARBA" id="ARBA00001911"/>
    </source>
</evidence>
<evidence type="ECO:0000256" key="11">
    <source>
        <dbReference type="ARBA" id="ARBA00022605"/>
    </source>
</evidence>
<evidence type="ECO:0000256" key="12">
    <source>
        <dbReference type="ARBA" id="ARBA00022723"/>
    </source>
</evidence>
<keyword evidence="17" id="KW-0456">Lyase</keyword>
<dbReference type="Gene3D" id="1.20.1090.10">
    <property type="entry name" value="Dehydroquinate synthase-like - alpha domain"/>
    <property type="match status" value="1"/>
</dbReference>